<dbReference type="AlphaFoldDB" id="A0A4Y9RV73"/>
<name>A0A4Y9RV73_9BURK</name>
<keyword evidence="3" id="KW-1185">Reference proteome</keyword>
<reference evidence="2 3" key="1">
    <citation type="submission" date="2019-03" db="EMBL/GenBank/DDBJ databases">
        <title>Draft Genome Sequence of Massilia arenosa sp. nov., a Novel Massilia Species Isolated from a Sandy-loam Maize Soil.</title>
        <authorList>
            <person name="Raths R."/>
            <person name="Peta V."/>
            <person name="Bucking H."/>
        </authorList>
    </citation>
    <scope>NUCLEOTIDE SEQUENCE [LARGE SCALE GENOMIC DNA]</scope>
    <source>
        <strain evidence="2 3">MC02</strain>
    </source>
</reference>
<keyword evidence="1" id="KW-0732">Signal</keyword>
<protein>
    <submittedName>
        <fullName evidence="2">Uncharacterized protein</fullName>
    </submittedName>
</protein>
<organism evidence="2 3">
    <name type="scientific">Zemynaea arenosa</name>
    <dbReference type="NCBI Taxonomy" id="2561931"/>
    <lineage>
        <taxon>Bacteria</taxon>
        <taxon>Pseudomonadati</taxon>
        <taxon>Pseudomonadota</taxon>
        <taxon>Betaproteobacteria</taxon>
        <taxon>Burkholderiales</taxon>
        <taxon>Oxalobacteraceae</taxon>
        <taxon>Telluria group</taxon>
        <taxon>Zemynaea</taxon>
    </lineage>
</organism>
<dbReference type="RefSeq" id="WP_135209113.1">
    <property type="nucleotide sequence ID" value="NZ_SPVF01000254.1"/>
</dbReference>
<dbReference type="OrthoDB" id="9860202at2"/>
<comment type="caution">
    <text evidence="2">The sequence shown here is derived from an EMBL/GenBank/DDBJ whole genome shotgun (WGS) entry which is preliminary data.</text>
</comment>
<sequence>MPTSSRRLLAATLFLSATASAPLHAAATAPALDKYLPAKLAGWKTDGPFDDNKMFDHTITVTQTYSGKDSSGLDITYFRVLPTDRIRGIPQFEKARLGELPEGEGFASLQTIKDRKALVVYAKNSNGGKLEMVAGRCVITISGHGIKQDHLIAAAQAVDTKALDAACK</sequence>
<feature type="signal peptide" evidence="1">
    <location>
        <begin position="1"/>
        <end position="25"/>
    </location>
</feature>
<evidence type="ECO:0000313" key="3">
    <source>
        <dbReference type="Proteomes" id="UP000298438"/>
    </source>
</evidence>
<feature type="chain" id="PRO_5021268634" evidence="1">
    <location>
        <begin position="26"/>
        <end position="168"/>
    </location>
</feature>
<gene>
    <name evidence="2" type="ORF">E4L96_20690</name>
</gene>
<evidence type="ECO:0000313" key="2">
    <source>
        <dbReference type="EMBL" id="TFW11705.1"/>
    </source>
</evidence>
<accession>A0A4Y9RV73</accession>
<dbReference type="EMBL" id="SPVF01000254">
    <property type="protein sequence ID" value="TFW11705.1"/>
    <property type="molecule type" value="Genomic_DNA"/>
</dbReference>
<proteinExistence type="predicted"/>
<evidence type="ECO:0000256" key="1">
    <source>
        <dbReference type="SAM" id="SignalP"/>
    </source>
</evidence>
<dbReference type="Proteomes" id="UP000298438">
    <property type="component" value="Unassembled WGS sequence"/>
</dbReference>